<dbReference type="RefSeq" id="WP_262840910.1">
    <property type="nucleotide sequence ID" value="NZ_JANZYP010000003.1"/>
</dbReference>
<dbReference type="Pfam" id="PF13350">
    <property type="entry name" value="Y_phosphatase3"/>
    <property type="match status" value="1"/>
</dbReference>
<dbReference type="PROSITE" id="PS00383">
    <property type="entry name" value="TYR_PHOSPHATASE_1"/>
    <property type="match status" value="1"/>
</dbReference>
<reference evidence="2" key="1">
    <citation type="journal article" date="2019" name="Int. J. Syst. Evol. Microbiol.">
        <title>The Global Catalogue of Microorganisms (GCM) 10K type strain sequencing project: providing services to taxonomists for standard genome sequencing and annotation.</title>
        <authorList>
            <consortium name="The Broad Institute Genomics Platform"/>
            <consortium name="The Broad Institute Genome Sequencing Center for Infectious Disease"/>
            <person name="Wu L."/>
            <person name="Ma J."/>
        </authorList>
    </citation>
    <scope>NUCLEOTIDE SEQUENCE [LARGE SCALE GENOMIC DNA]</scope>
    <source>
        <strain evidence="2">CCUG 49560</strain>
    </source>
</reference>
<dbReference type="EC" id="3.1.3.48" evidence="1"/>
<accession>A0ABV9E8E4</accession>
<sequence length="237" mass="25175">MTSRDLAFDGCHNVRDLGGLPTADGRETRRGAVVRSDTPDRLTAAGWSALRAYGVRTLVDLRNDAEVTAWNGYRPPWVEVVRAPLDDDGDTEFWESLRHLYGTPLYYRAFLDRKPGRCAAAVAAIAQAPPGGVLFHCVAGRDRTGIVALVLLALAGVPPGDIAADYELTAERLGPLYAKIGEEDEAPSIRRRLAQAGTSAREIVSTLAAMDAGAYLLGGGLSPADLAAARARLAPPA</sequence>
<dbReference type="InterPro" id="IPR016130">
    <property type="entry name" value="Tyr_Pase_AS"/>
</dbReference>
<proteinExistence type="predicted"/>
<keyword evidence="1" id="KW-0378">Hydrolase</keyword>
<protein>
    <submittedName>
        <fullName evidence="1">Tyrosine-protein phosphatase</fullName>
        <ecNumber evidence="1">3.1.3.48</ecNumber>
    </submittedName>
</protein>
<gene>
    <name evidence="1" type="ORF">ACFO8L_02225</name>
</gene>
<comment type="caution">
    <text evidence="1">The sequence shown here is derived from an EMBL/GenBank/DDBJ whole genome shotgun (WGS) entry which is preliminary data.</text>
</comment>
<dbReference type="Gene3D" id="3.90.190.10">
    <property type="entry name" value="Protein tyrosine phosphatase superfamily"/>
    <property type="match status" value="1"/>
</dbReference>
<keyword evidence="2" id="KW-1185">Reference proteome</keyword>
<dbReference type="EMBL" id="JBHSFN010000001">
    <property type="protein sequence ID" value="MFC4584872.1"/>
    <property type="molecule type" value="Genomic_DNA"/>
</dbReference>
<dbReference type="InterPro" id="IPR026893">
    <property type="entry name" value="Tyr/Ser_Pase_IphP-type"/>
</dbReference>
<dbReference type="GO" id="GO:0004725">
    <property type="term" value="F:protein tyrosine phosphatase activity"/>
    <property type="evidence" value="ECO:0007669"/>
    <property type="project" value="UniProtKB-EC"/>
</dbReference>
<name>A0ABV9E8E4_9ACTN</name>
<evidence type="ECO:0000313" key="2">
    <source>
        <dbReference type="Proteomes" id="UP001595891"/>
    </source>
</evidence>
<dbReference type="Proteomes" id="UP001595891">
    <property type="component" value="Unassembled WGS sequence"/>
</dbReference>
<dbReference type="InterPro" id="IPR029021">
    <property type="entry name" value="Prot-tyrosine_phosphatase-like"/>
</dbReference>
<organism evidence="1 2">
    <name type="scientific">Sphaerisporangium corydalis</name>
    <dbReference type="NCBI Taxonomy" id="1441875"/>
    <lineage>
        <taxon>Bacteria</taxon>
        <taxon>Bacillati</taxon>
        <taxon>Actinomycetota</taxon>
        <taxon>Actinomycetes</taxon>
        <taxon>Streptosporangiales</taxon>
        <taxon>Streptosporangiaceae</taxon>
        <taxon>Sphaerisporangium</taxon>
    </lineage>
</organism>
<dbReference type="SUPFAM" id="SSF52799">
    <property type="entry name" value="(Phosphotyrosine protein) phosphatases II"/>
    <property type="match status" value="1"/>
</dbReference>
<evidence type="ECO:0000313" key="1">
    <source>
        <dbReference type="EMBL" id="MFC4584872.1"/>
    </source>
</evidence>